<dbReference type="SUPFAM" id="SSF53474">
    <property type="entry name" value="alpha/beta-Hydrolases"/>
    <property type="match status" value="1"/>
</dbReference>
<dbReference type="InterPro" id="IPR029058">
    <property type="entry name" value="AB_hydrolase_fold"/>
</dbReference>
<dbReference type="GO" id="GO:0016787">
    <property type="term" value="F:hydrolase activity"/>
    <property type="evidence" value="ECO:0007669"/>
    <property type="project" value="UniProtKB-KW"/>
</dbReference>
<organism evidence="1 2">
    <name type="scientific">Fluviicola chungangensis</name>
    <dbReference type="NCBI Taxonomy" id="2597671"/>
    <lineage>
        <taxon>Bacteria</taxon>
        <taxon>Pseudomonadati</taxon>
        <taxon>Bacteroidota</taxon>
        <taxon>Flavobacteriia</taxon>
        <taxon>Flavobacteriales</taxon>
        <taxon>Crocinitomicaceae</taxon>
        <taxon>Fluviicola</taxon>
    </lineage>
</organism>
<dbReference type="AlphaFoldDB" id="A0A556MJP7"/>
<protein>
    <submittedName>
        <fullName evidence="1">Alpha/beta hydrolase</fullName>
    </submittedName>
</protein>
<keyword evidence="1" id="KW-0378">Hydrolase</keyword>
<proteinExistence type="predicted"/>
<sequence length="227" mass="25884">MKKPVCYILSGLGADERVFDQIDFGDFAPVFIPWEPVEHSQSFESYVEQLSRQVKSTHPILIGISFGGIIAQEMSALFGNCPVLIISSIQNRSQLTPFMRFSGMVGLYKLIPIKRVLKNKRINYWLFGTKREDEKKILDRILADSDPLFTQWAIKQITTWKRTEPIPAKLLHIHGDADRIFRIGRVNPDYIIPGGTHFMTVSKHEEVSSVIREALSSITRSLPLRGE</sequence>
<comment type="caution">
    <text evidence="1">The sequence shown here is derived from an EMBL/GenBank/DDBJ whole genome shotgun (WGS) entry which is preliminary data.</text>
</comment>
<dbReference type="EMBL" id="VLPL01000009">
    <property type="protein sequence ID" value="TSJ40106.1"/>
    <property type="molecule type" value="Genomic_DNA"/>
</dbReference>
<evidence type="ECO:0000313" key="2">
    <source>
        <dbReference type="Proteomes" id="UP000316008"/>
    </source>
</evidence>
<keyword evidence="2" id="KW-1185">Reference proteome</keyword>
<evidence type="ECO:0000313" key="1">
    <source>
        <dbReference type="EMBL" id="TSJ40106.1"/>
    </source>
</evidence>
<dbReference type="RefSeq" id="WP_144334234.1">
    <property type="nucleotide sequence ID" value="NZ_VLPL01000009.1"/>
</dbReference>
<reference evidence="1 2" key="1">
    <citation type="submission" date="2019-07" db="EMBL/GenBank/DDBJ databases">
        <authorList>
            <person name="Huq M.A."/>
        </authorList>
    </citation>
    <scope>NUCLEOTIDE SEQUENCE [LARGE SCALE GENOMIC DNA]</scope>
    <source>
        <strain evidence="1 2">MAH-3</strain>
    </source>
</reference>
<dbReference type="OrthoDB" id="659408at2"/>
<name>A0A556MJP7_9FLAO</name>
<dbReference type="Gene3D" id="3.40.50.1820">
    <property type="entry name" value="alpha/beta hydrolase"/>
    <property type="match status" value="1"/>
</dbReference>
<gene>
    <name evidence="1" type="ORF">FO442_16030</name>
</gene>
<dbReference type="Proteomes" id="UP000316008">
    <property type="component" value="Unassembled WGS sequence"/>
</dbReference>
<accession>A0A556MJP7</accession>